<reference evidence="2 3" key="1">
    <citation type="submission" date="2018-06" db="EMBL/GenBank/DDBJ databases">
        <authorList>
            <consortium name="Pathogen Informatics"/>
            <person name="Doyle S."/>
        </authorList>
    </citation>
    <scope>NUCLEOTIDE SEQUENCE [LARGE SCALE GENOMIC DNA]</scope>
    <source>
        <strain evidence="2 3">NCTC13316</strain>
    </source>
</reference>
<dbReference type="Pfam" id="PF09673">
    <property type="entry name" value="TrbC_Ftype"/>
    <property type="match status" value="1"/>
</dbReference>
<feature type="chain" id="PRO_5016614568" evidence="1">
    <location>
        <begin position="21"/>
        <end position="141"/>
    </location>
</feature>
<dbReference type="Proteomes" id="UP000254794">
    <property type="component" value="Unassembled WGS sequence"/>
</dbReference>
<evidence type="ECO:0000313" key="2">
    <source>
        <dbReference type="EMBL" id="STX81470.1"/>
    </source>
</evidence>
<keyword evidence="1" id="KW-0732">Signal</keyword>
<organism evidence="2 3">
    <name type="scientific">Legionella busanensis</name>
    <dbReference type="NCBI Taxonomy" id="190655"/>
    <lineage>
        <taxon>Bacteria</taxon>
        <taxon>Pseudomonadati</taxon>
        <taxon>Pseudomonadota</taxon>
        <taxon>Gammaproteobacteria</taxon>
        <taxon>Legionellales</taxon>
        <taxon>Legionellaceae</taxon>
        <taxon>Legionella</taxon>
    </lineage>
</organism>
<proteinExistence type="predicted"/>
<gene>
    <name evidence="2" type="ORF">NCTC13316_03343</name>
</gene>
<accession>A0A378KAW5</accession>
<name>A0A378KAW5_9GAMM</name>
<evidence type="ECO:0000256" key="1">
    <source>
        <dbReference type="SAM" id="SignalP"/>
    </source>
</evidence>
<dbReference type="InterPro" id="IPR014113">
    <property type="entry name" value="T4SS_TrbC_subgr"/>
</dbReference>
<evidence type="ECO:0000313" key="3">
    <source>
        <dbReference type="Proteomes" id="UP000254794"/>
    </source>
</evidence>
<dbReference type="InterPro" id="IPR019106">
    <property type="entry name" value="T4SS_TrbC"/>
</dbReference>
<dbReference type="AlphaFoldDB" id="A0A378KAW5"/>
<sequence length="141" mass="15634">MIRKALTLFLGYLVMTSLSAASTISVFVSFSMPETLLKETLTESSQLHIPIYLNGLYHDSMPETALKLMALSQQIPNLNLQIDPTLFERFGIHQVPALVVGKGNNFDVIYGHLSIKEGLMRIAGRGESGFSRHEARELLGE</sequence>
<dbReference type="NCBIfam" id="TIGR02742">
    <property type="entry name" value="TrbC_Ftype"/>
    <property type="match status" value="1"/>
</dbReference>
<feature type="signal peptide" evidence="1">
    <location>
        <begin position="1"/>
        <end position="20"/>
    </location>
</feature>
<keyword evidence="3" id="KW-1185">Reference proteome</keyword>
<protein>
    <submittedName>
        <fullName evidence="2">Conjugative transfer protein</fullName>
    </submittedName>
</protein>
<dbReference type="EMBL" id="UGOD01000005">
    <property type="protein sequence ID" value="STX81470.1"/>
    <property type="molecule type" value="Genomic_DNA"/>
</dbReference>
<dbReference type="OrthoDB" id="6139428at2"/>